<evidence type="ECO:0000256" key="10">
    <source>
        <dbReference type="RuleBase" id="RU366046"/>
    </source>
</evidence>
<dbReference type="PANTHER" id="PTHR43725:SF53">
    <property type="entry name" value="UDP-ARABINOSE 4-EPIMERASE 1"/>
    <property type="match status" value="1"/>
</dbReference>
<dbReference type="Pfam" id="PF01370">
    <property type="entry name" value="Epimerase"/>
    <property type="match status" value="1"/>
</dbReference>
<evidence type="ECO:0000313" key="13">
    <source>
        <dbReference type="Proteomes" id="UP000663903"/>
    </source>
</evidence>
<keyword evidence="13" id="KW-1185">Reference proteome</keyword>
<evidence type="ECO:0000256" key="7">
    <source>
        <dbReference type="ARBA" id="ARBA00023027"/>
    </source>
</evidence>
<dbReference type="AlphaFoldDB" id="A0A975H5P2"/>
<keyword evidence="9 10" id="KW-0119">Carbohydrate metabolism</keyword>
<dbReference type="Gene3D" id="3.40.50.720">
    <property type="entry name" value="NAD(P)-binding Rossmann-like Domain"/>
    <property type="match status" value="1"/>
</dbReference>
<reference evidence="12" key="1">
    <citation type="submission" date="2021-03" db="EMBL/GenBank/DDBJ databases">
        <title>Ottowia sp. 27C isolated from the cloaca of a Giant Asian pond turtle (Heosemys grandis).</title>
        <authorList>
            <person name="Spergser J."/>
            <person name="Busse H.-J."/>
        </authorList>
    </citation>
    <scope>NUCLEOTIDE SEQUENCE</scope>
    <source>
        <strain evidence="12">27C</strain>
    </source>
</reference>
<comment type="similarity">
    <text evidence="4 10">Belongs to the NAD(P)-dependent epimerase/dehydratase family.</text>
</comment>
<evidence type="ECO:0000313" key="12">
    <source>
        <dbReference type="EMBL" id="QTD45167.1"/>
    </source>
</evidence>
<dbReference type="Gene3D" id="3.90.25.10">
    <property type="entry name" value="UDP-galactose 4-epimerase, domain 1"/>
    <property type="match status" value="1"/>
</dbReference>
<dbReference type="EMBL" id="CP071796">
    <property type="protein sequence ID" value="QTD45167.1"/>
    <property type="molecule type" value="Genomic_DNA"/>
</dbReference>
<evidence type="ECO:0000256" key="9">
    <source>
        <dbReference type="ARBA" id="ARBA00023277"/>
    </source>
</evidence>
<keyword evidence="7 10" id="KW-0520">NAD</keyword>
<evidence type="ECO:0000256" key="8">
    <source>
        <dbReference type="ARBA" id="ARBA00023235"/>
    </source>
</evidence>
<sequence>MQTPHILVVGGAGYIGSHMVWLLGQRGAQVTVLDNLSTGHRDAVLCGRLVEGDMADAALLDRLFAQHRFDAVMHFASCIQVGESVSDPAKYYVNNVGNTLTLLGAMREHGVRQFVFSSTAAVFGEPLYSPIDEQHPRAPINPYGRTKWMIEQALDDYGHAYGLRSVSLRYFNAAGAHPDGLLGERHEPETHLVPLVLQAAAGRRPHVTVFGCDYDTPDGTCVRDYIHVMDLAEAHWQALRYLSEGGATRAFNLGNGDGYSVQQVVDAVRAVTGRPVAVQVGPRRAGDPARLVANAALAREVLRWRPRHASLEAIVRDAWRWESR</sequence>
<dbReference type="CDD" id="cd05247">
    <property type="entry name" value="UDP_G4E_1_SDR_e"/>
    <property type="match status" value="1"/>
</dbReference>
<dbReference type="InterPro" id="IPR005886">
    <property type="entry name" value="UDP_G4E"/>
</dbReference>
<dbReference type="InterPro" id="IPR001509">
    <property type="entry name" value="Epimerase_deHydtase"/>
</dbReference>
<feature type="domain" description="NAD-dependent epimerase/dehydratase" evidence="11">
    <location>
        <begin position="6"/>
        <end position="254"/>
    </location>
</feature>
<evidence type="ECO:0000259" key="11">
    <source>
        <dbReference type="Pfam" id="PF01370"/>
    </source>
</evidence>
<evidence type="ECO:0000256" key="5">
    <source>
        <dbReference type="ARBA" id="ARBA00013189"/>
    </source>
</evidence>
<comment type="subunit">
    <text evidence="10">Homodimer.</text>
</comment>
<comment type="cofactor">
    <cofactor evidence="2 10">
        <name>NAD(+)</name>
        <dbReference type="ChEBI" id="CHEBI:57540"/>
    </cofactor>
</comment>
<dbReference type="EC" id="5.1.3.2" evidence="5 10"/>
<dbReference type="Proteomes" id="UP000663903">
    <property type="component" value="Chromosome"/>
</dbReference>
<dbReference type="NCBIfam" id="TIGR01179">
    <property type="entry name" value="galE"/>
    <property type="match status" value="1"/>
</dbReference>
<dbReference type="InterPro" id="IPR036291">
    <property type="entry name" value="NAD(P)-bd_dom_sf"/>
</dbReference>
<accession>A0A975H5P2</accession>
<keyword evidence="8 10" id="KW-0413">Isomerase</keyword>
<name>A0A975H5P2_9BURK</name>
<evidence type="ECO:0000256" key="1">
    <source>
        <dbReference type="ARBA" id="ARBA00000083"/>
    </source>
</evidence>
<proteinExistence type="inferred from homology"/>
<dbReference type="RefSeq" id="WP_208008919.1">
    <property type="nucleotide sequence ID" value="NZ_CP071796.1"/>
</dbReference>
<dbReference type="SUPFAM" id="SSF51735">
    <property type="entry name" value="NAD(P)-binding Rossmann-fold domains"/>
    <property type="match status" value="1"/>
</dbReference>
<evidence type="ECO:0000256" key="6">
    <source>
        <dbReference type="ARBA" id="ARBA00018569"/>
    </source>
</evidence>
<evidence type="ECO:0000256" key="2">
    <source>
        <dbReference type="ARBA" id="ARBA00001911"/>
    </source>
</evidence>
<organism evidence="12 13">
    <name type="scientific">Ottowia testudinis</name>
    <dbReference type="NCBI Taxonomy" id="2816950"/>
    <lineage>
        <taxon>Bacteria</taxon>
        <taxon>Pseudomonadati</taxon>
        <taxon>Pseudomonadota</taxon>
        <taxon>Betaproteobacteria</taxon>
        <taxon>Burkholderiales</taxon>
        <taxon>Comamonadaceae</taxon>
        <taxon>Ottowia</taxon>
    </lineage>
</organism>
<gene>
    <name evidence="12" type="primary">galE</name>
    <name evidence="12" type="ORF">J1M35_19440</name>
</gene>
<protein>
    <recommendedName>
        <fullName evidence="6 10">UDP-glucose 4-epimerase</fullName>
        <ecNumber evidence="5 10">5.1.3.2</ecNumber>
    </recommendedName>
</protein>
<evidence type="ECO:0000256" key="3">
    <source>
        <dbReference type="ARBA" id="ARBA00004947"/>
    </source>
</evidence>
<dbReference type="GO" id="GO:0003978">
    <property type="term" value="F:UDP-glucose 4-epimerase activity"/>
    <property type="evidence" value="ECO:0007669"/>
    <property type="project" value="UniProtKB-UniRule"/>
</dbReference>
<evidence type="ECO:0000256" key="4">
    <source>
        <dbReference type="ARBA" id="ARBA00007637"/>
    </source>
</evidence>
<dbReference type="KEGG" id="otd:J1M35_19440"/>
<dbReference type="GO" id="GO:0033499">
    <property type="term" value="P:galactose catabolic process via UDP-galactose, Leloir pathway"/>
    <property type="evidence" value="ECO:0007669"/>
    <property type="project" value="TreeGrafter"/>
</dbReference>
<comment type="catalytic activity">
    <reaction evidence="1 10">
        <text>UDP-alpha-D-glucose = UDP-alpha-D-galactose</text>
        <dbReference type="Rhea" id="RHEA:22168"/>
        <dbReference type="ChEBI" id="CHEBI:58885"/>
        <dbReference type="ChEBI" id="CHEBI:66914"/>
        <dbReference type="EC" id="5.1.3.2"/>
    </reaction>
</comment>
<dbReference type="PANTHER" id="PTHR43725">
    <property type="entry name" value="UDP-GLUCOSE 4-EPIMERASE"/>
    <property type="match status" value="1"/>
</dbReference>
<comment type="pathway">
    <text evidence="3 10">Carbohydrate metabolism; galactose metabolism.</text>
</comment>